<reference evidence="22" key="1">
    <citation type="submission" date="2025-08" db="UniProtKB">
        <authorList>
            <consortium name="Ensembl"/>
        </authorList>
    </citation>
    <scope>IDENTIFICATION</scope>
</reference>
<dbReference type="InterPro" id="IPR016166">
    <property type="entry name" value="FAD-bd_PCMH"/>
</dbReference>
<dbReference type="EC" id="1.2.3.1" evidence="5"/>
<dbReference type="Pfam" id="PF00111">
    <property type="entry name" value="Fer2"/>
    <property type="match status" value="1"/>
</dbReference>
<accession>A0A2K6ECN6</accession>
<keyword evidence="14 19" id="KW-0411">Iron-sulfur</keyword>
<evidence type="ECO:0000313" key="22">
    <source>
        <dbReference type="Ensembl" id="ENSMNEP00000045919.1"/>
    </source>
</evidence>
<dbReference type="InterPro" id="IPR016208">
    <property type="entry name" value="Ald_Oxase/xanthine_DH-like"/>
</dbReference>
<dbReference type="InterPro" id="IPR036683">
    <property type="entry name" value="CO_DH_flav_C_dom_sf"/>
</dbReference>
<dbReference type="FunFam" id="3.90.1170.50:FF:000001">
    <property type="entry name" value="Aldehyde oxidase 1"/>
    <property type="match status" value="1"/>
</dbReference>
<evidence type="ECO:0000256" key="9">
    <source>
        <dbReference type="ARBA" id="ARBA00022714"/>
    </source>
</evidence>
<feature type="binding site" evidence="18">
    <location>
        <position position="379"/>
    </location>
    <ligand>
        <name>FAD</name>
        <dbReference type="ChEBI" id="CHEBI:57692"/>
    </ligand>
</feature>
<organism evidence="22 23">
    <name type="scientific">Macaca nemestrina</name>
    <name type="common">Pig-tailed macaque</name>
    <dbReference type="NCBI Taxonomy" id="9545"/>
    <lineage>
        <taxon>Eukaryota</taxon>
        <taxon>Metazoa</taxon>
        <taxon>Chordata</taxon>
        <taxon>Craniata</taxon>
        <taxon>Vertebrata</taxon>
        <taxon>Euteleostomi</taxon>
        <taxon>Mammalia</taxon>
        <taxon>Eutheria</taxon>
        <taxon>Euarchontoglires</taxon>
        <taxon>Primates</taxon>
        <taxon>Haplorrhini</taxon>
        <taxon>Catarrhini</taxon>
        <taxon>Cercopithecidae</taxon>
        <taxon>Cercopithecinae</taxon>
        <taxon>Macaca</taxon>
    </lineage>
</organism>
<dbReference type="InterPro" id="IPR008274">
    <property type="entry name" value="AldOxase/xan_DH_MoCoBD1"/>
</dbReference>
<dbReference type="Gene3D" id="3.90.1170.50">
    <property type="entry name" value="Aldehyde oxidase/xanthine dehydrogenase, a/b hammerhead"/>
    <property type="match status" value="1"/>
</dbReference>
<evidence type="ECO:0000256" key="18">
    <source>
        <dbReference type="PIRSR" id="PIRSR000127-2"/>
    </source>
</evidence>
<dbReference type="InterPro" id="IPR016167">
    <property type="entry name" value="FAD-bd_PCMH_sub1"/>
</dbReference>
<comment type="cofactor">
    <cofactor evidence="19">
        <name>Mo-molybdopterin</name>
        <dbReference type="ChEBI" id="CHEBI:71302"/>
    </cofactor>
    <text evidence="19">Binds 1 Mo-molybdopterin (Mo-MPT) cofactor per subunit.</text>
</comment>
<feature type="domain" description="2Fe-2S ferredoxin-type" evidence="20">
    <location>
        <begin position="8"/>
        <end position="104"/>
    </location>
</feature>
<comment type="cofactor">
    <cofactor evidence="15">
        <name>[2Fe-2S] cluster</name>
        <dbReference type="ChEBI" id="CHEBI:190135"/>
    </cofactor>
</comment>
<feature type="binding site" evidence="19">
    <location>
        <position position="795"/>
    </location>
    <ligand>
        <name>Mo-molybdopterin</name>
        <dbReference type="ChEBI" id="CHEBI:71302"/>
    </ligand>
    <ligandPart>
        <name>Mo</name>
        <dbReference type="ChEBI" id="CHEBI:28685"/>
    </ligandPart>
</feature>
<keyword evidence="12" id="KW-0560">Oxidoreductase</keyword>
<dbReference type="GO" id="GO:0005506">
    <property type="term" value="F:iron ion binding"/>
    <property type="evidence" value="ECO:0007669"/>
    <property type="project" value="InterPro"/>
</dbReference>
<dbReference type="OMA" id="EGTWENW"/>
<feature type="binding site" evidence="18">
    <location>
        <position position="441"/>
    </location>
    <ligand>
        <name>FAD</name>
        <dbReference type="ChEBI" id="CHEBI:57692"/>
    </ligand>
</feature>
<dbReference type="Bgee" id="ENSMNEG00000045434">
    <property type="expression patterns" value="Expressed in liver"/>
</dbReference>
<dbReference type="Pfam" id="PF01799">
    <property type="entry name" value="Fer2_2"/>
    <property type="match status" value="1"/>
</dbReference>
<evidence type="ECO:0000256" key="6">
    <source>
        <dbReference type="ARBA" id="ARBA00022490"/>
    </source>
</evidence>
<keyword evidence="23" id="KW-1185">Reference proteome</keyword>
<dbReference type="InterPro" id="IPR005107">
    <property type="entry name" value="CO_DH_flav_C"/>
</dbReference>
<dbReference type="SUPFAM" id="SSF56176">
    <property type="entry name" value="FAD-binding/transporter-associated domain-like"/>
    <property type="match status" value="1"/>
</dbReference>
<dbReference type="NCBIfam" id="TIGR02969">
    <property type="entry name" value="mam_aldehyde_ox"/>
    <property type="match status" value="1"/>
</dbReference>
<evidence type="ECO:0000256" key="19">
    <source>
        <dbReference type="PIRSR" id="PIRSR000127-3"/>
    </source>
</evidence>
<dbReference type="GO" id="GO:0004031">
    <property type="term" value="F:aldehyde oxidase activity"/>
    <property type="evidence" value="ECO:0007669"/>
    <property type="project" value="UniProtKB-EC"/>
</dbReference>
<dbReference type="STRING" id="9545.ENSMNEP00000045919"/>
<dbReference type="Pfam" id="PF01315">
    <property type="entry name" value="Ald_Xan_dh_C"/>
    <property type="match status" value="1"/>
</dbReference>
<evidence type="ECO:0000256" key="7">
    <source>
        <dbReference type="ARBA" id="ARBA00022505"/>
    </source>
</evidence>
<evidence type="ECO:0000256" key="12">
    <source>
        <dbReference type="ARBA" id="ARBA00023002"/>
    </source>
</evidence>
<dbReference type="FunFam" id="3.30.465.10:FF:000004">
    <property type="entry name" value="Xanthine dehydrogenase/oxidase"/>
    <property type="match status" value="1"/>
</dbReference>
<comment type="similarity">
    <text evidence="3">Belongs to the xanthine dehydrogenase family.</text>
</comment>
<feature type="binding site" evidence="19">
    <location>
        <position position="161"/>
    </location>
    <ligand>
        <name>[2Fe-2S] cluster</name>
        <dbReference type="ChEBI" id="CHEBI:190135"/>
        <label>2</label>
    </ligand>
</feature>
<dbReference type="FunFam" id="3.30.390.50:FF:000001">
    <property type="entry name" value="Xanthine dehydrogenase oxidase"/>
    <property type="match status" value="1"/>
</dbReference>
<evidence type="ECO:0000256" key="8">
    <source>
        <dbReference type="ARBA" id="ARBA00022630"/>
    </source>
</evidence>
<dbReference type="Pfam" id="PF20256">
    <property type="entry name" value="MoCoBD_2"/>
    <property type="match status" value="1"/>
</dbReference>
<dbReference type="Gene3D" id="3.10.20.30">
    <property type="match status" value="1"/>
</dbReference>
<dbReference type="Pfam" id="PF00941">
    <property type="entry name" value="FAD_binding_5"/>
    <property type="match status" value="1"/>
</dbReference>
<feature type="binding site" evidence="19">
    <location>
        <position position="64"/>
    </location>
    <ligand>
        <name>[2Fe-2S] cluster</name>
        <dbReference type="ChEBI" id="CHEBI:190135"/>
        <label>1</label>
    </ligand>
</feature>
<dbReference type="PANTHER" id="PTHR45444:SF3">
    <property type="entry name" value="XANTHINE DEHYDROGENASE"/>
    <property type="match status" value="1"/>
</dbReference>
<feature type="binding site" evidence="19">
    <location>
        <position position="940"/>
    </location>
    <ligand>
        <name>Mo-molybdopterin</name>
        <dbReference type="ChEBI" id="CHEBI:71302"/>
    </ligand>
    <ligandPart>
        <name>Mo</name>
        <dbReference type="ChEBI" id="CHEBI:28685"/>
    </ligandPart>
</feature>
<dbReference type="Gene3D" id="3.30.390.50">
    <property type="entry name" value="CO dehydrogenase flavoprotein, C-terminal domain"/>
    <property type="match status" value="1"/>
</dbReference>
<evidence type="ECO:0000256" key="5">
    <source>
        <dbReference type="ARBA" id="ARBA00013041"/>
    </source>
</evidence>
<dbReference type="InterPro" id="IPR002888">
    <property type="entry name" value="2Fe-2S-bd"/>
</dbReference>
<dbReference type="InterPro" id="IPR002346">
    <property type="entry name" value="Mopterin_DH_FAD-bd"/>
</dbReference>
<dbReference type="Pfam" id="PF03450">
    <property type="entry name" value="CO_deh_flav_C"/>
    <property type="match status" value="1"/>
</dbReference>
<dbReference type="SMART" id="SM01092">
    <property type="entry name" value="CO_deh_flav_C"/>
    <property type="match status" value="1"/>
</dbReference>
<feature type="binding site" evidence="18">
    <location>
        <begin position="276"/>
        <end position="283"/>
    </location>
    <ligand>
        <name>FAD</name>
        <dbReference type="ChEBI" id="CHEBI:57692"/>
    </ligand>
</feature>
<dbReference type="Gene3D" id="3.30.43.10">
    <property type="entry name" value="Uridine Diphospho-n-acetylenolpyruvylglucosamine Reductase, domain 2"/>
    <property type="match status" value="1"/>
</dbReference>
<keyword evidence="8" id="KW-0285">Flavoprotein</keyword>
<dbReference type="FunFam" id="3.30.365.10:FF:000025">
    <property type="entry name" value="Aldehyde oxidase 4"/>
    <property type="match status" value="1"/>
</dbReference>
<dbReference type="GO" id="GO:0051287">
    <property type="term" value="F:NAD binding"/>
    <property type="evidence" value="ECO:0007669"/>
    <property type="project" value="InterPro"/>
</dbReference>
<comment type="catalytic activity">
    <reaction evidence="16">
        <text>an aldehyde + O2 + H2O = a carboxylate + H2O2 + H(+)</text>
        <dbReference type="Rhea" id="RHEA:16829"/>
        <dbReference type="ChEBI" id="CHEBI:15377"/>
        <dbReference type="ChEBI" id="CHEBI:15378"/>
        <dbReference type="ChEBI" id="CHEBI:15379"/>
        <dbReference type="ChEBI" id="CHEBI:16240"/>
        <dbReference type="ChEBI" id="CHEBI:17478"/>
        <dbReference type="ChEBI" id="CHEBI:29067"/>
        <dbReference type="EC" id="1.2.3.1"/>
    </reaction>
</comment>
<dbReference type="GO" id="GO:0005737">
    <property type="term" value="C:cytoplasm"/>
    <property type="evidence" value="ECO:0007669"/>
    <property type="project" value="UniProtKB-SubCell"/>
</dbReference>
<dbReference type="InterPro" id="IPR014313">
    <property type="entry name" value="Aldehyde_oxidase"/>
</dbReference>
<keyword evidence="11 18" id="KW-0274">FAD</keyword>
<dbReference type="InterPro" id="IPR036010">
    <property type="entry name" value="2Fe-2S_ferredoxin-like_sf"/>
</dbReference>
<comment type="cofactor">
    <cofactor evidence="19">
        <name>[2Fe-2S] cluster</name>
        <dbReference type="ChEBI" id="CHEBI:190135"/>
    </cofactor>
    <text evidence="19">Binds 2 [2Fe-2S] clusters.</text>
</comment>
<dbReference type="Pfam" id="PF02738">
    <property type="entry name" value="MoCoBD_1"/>
    <property type="match status" value="1"/>
</dbReference>
<comment type="cofactor">
    <cofactor evidence="1 18">
        <name>FAD</name>
        <dbReference type="ChEBI" id="CHEBI:57692"/>
    </cofactor>
</comment>
<dbReference type="PIRSF" id="PIRSF000127">
    <property type="entry name" value="Xanthine_DH"/>
    <property type="match status" value="1"/>
</dbReference>
<keyword evidence="10 19" id="KW-0479">Metal-binding</keyword>
<name>A0A2K6ECN6_MACNE</name>
<dbReference type="FunFam" id="3.30.43.10:FF:000001">
    <property type="entry name" value="Xanthine dehydrogenase/oxidase"/>
    <property type="match status" value="1"/>
</dbReference>
<dbReference type="SUPFAM" id="SSF47741">
    <property type="entry name" value="CO dehydrogenase ISP C-domain like"/>
    <property type="match status" value="1"/>
</dbReference>
<feature type="binding site" evidence="19">
    <location>
        <position position="56"/>
    </location>
    <ligand>
        <name>[2Fe-2S] cluster</name>
        <dbReference type="ChEBI" id="CHEBI:190135"/>
        <label>1</label>
    </ligand>
</feature>
<sequence>MRCASRSDELVFFVNGRKVMERNVDPEGTLLTFLRKNWTLLSKSWLLRLTGTKYACGRGGCGACTVMVSKHDPVSRKIRHFSVTACLMPICSLYGAAVTTVEGVGSIKTRLHPVQERIAKSHGTQCGFCTPGMVMSMYTLLRNHPQPSEEQLTEALGGNLCRCTGYRPILESGRTFCMESNSCQQKGTGKCCLDWGENDSSPLGKKNEICTKLFAKEEFQSLDPTQELIFPPELLRMAENPEKRTLTFYGERVTWISPGTLKDLLELKVKHPEAPLVVGNTSLGPAMKSQRQFHPVLLSPARISELSMVTKTSDGLTIGAGCSLAQMQDILAERIAELPEEKTQTYQALLKHLRSLAGQQIRNMASLGGHVISRHCCSDLNPVLAVSNATLNLISAEGTRQIPLNEHFLAGLASADLKPEEILESVHIPHSQKWEFVSAFRQAQCQQNALPHVNAGMRVLLKEGTDSIEDLSIAYGGVGAATISAHRSCQQLLGRRWNELMLDEACRLLLDEVSLPGSAPGGRVEFKRTLVVSFLFKFYLEVLQELKKLVKLFSVAVGALDSRHRSEVSDQFLSALEDFPVTIPQGVQTYQNVDPHQPLQDPVGRPIMHLSALKHATGEAMFCDDIPVVDKELFMALVTSSRAHAKIISIDVSKALELPEVVDVITAEDIPGTNGAEGDKLLAVEEVTCVGQIICAVVAETDVQAKRATEKIEITYEDLEPVIFTIKDAIKHNSFLCPEKKLEQGNVEEAFEKVDQIIEGEVHVGGQEHFYMETQRVLVIPKTEDKELDIYVSTQDPAHVQKTVSSTLNIPINRITCHVKRVGGGFGGKVGKPAVFGAIAAVGAIKTGHPIRLVLDREDDMLITGGRHPLFGKYKVGFTNNGRIKALDIECYINGGCTLDDSELVTEFLILKLENAYKIRNLRFRGRACMTNLPSNTAFRGFGFPQGALVTESCITAVAAKCGLPPEKIREKNMYKTVDKTIYKQAFNPETLIRCWNECLDKSSFHSRRMQVEEFNKKNYWKKKGIAIIPMKFSVGFAATSYHQAAALVHIYTDGSVLVTHGGNELGQGIHTKMLQVASRELKIPMSCIHISETSTATVPNTIATAASVGADVNGRAVQNACQILLKRLEPIIKKHPEGTWENWIEAAFEQRISLSATGYFRGYKAFMDWEKGVGDPFPYYVYGAACSEVEIDCLTGAHKKIRTDIIMDACCSLNPAIDIGQIEGSFIQGMGLYTTEELKYSPEGILYSRSPDEYKIPTITDVPEEFNVSLLPSSQTPLTIYSSKGLGESGMFLGSSVFFAIADAVATVRRERDIAEDFMVQSPATPERVRMACADRFTKMIPRDDPETFKPWSIPIA</sequence>
<feature type="binding site" evidence="19">
    <location>
        <position position="163"/>
    </location>
    <ligand>
        <name>[2Fe-2S] cluster</name>
        <dbReference type="ChEBI" id="CHEBI:190135"/>
        <label>2</label>
    </ligand>
</feature>
<evidence type="ECO:0000259" key="21">
    <source>
        <dbReference type="PROSITE" id="PS51387"/>
    </source>
</evidence>
<dbReference type="FunFam" id="3.30.365.10:FF:000004">
    <property type="entry name" value="Xanthine dehydrogenase oxidase"/>
    <property type="match status" value="1"/>
</dbReference>
<dbReference type="InterPro" id="IPR006058">
    <property type="entry name" value="2Fe2S_fd_BS"/>
</dbReference>
<evidence type="ECO:0000256" key="3">
    <source>
        <dbReference type="ARBA" id="ARBA00006849"/>
    </source>
</evidence>
<protein>
    <recommendedName>
        <fullName evidence="5">aldehyde oxidase</fullName>
        <ecNumber evidence="5">1.2.3.1</ecNumber>
    </recommendedName>
</protein>
<dbReference type="FunFam" id="3.30.365.10:FF:000001">
    <property type="entry name" value="Xanthine dehydrogenase oxidase"/>
    <property type="match status" value="1"/>
</dbReference>
<evidence type="ECO:0000259" key="20">
    <source>
        <dbReference type="PROSITE" id="PS51085"/>
    </source>
</evidence>
<feature type="binding site" evidence="18">
    <location>
        <position position="423"/>
    </location>
    <ligand>
        <name>FAD</name>
        <dbReference type="ChEBI" id="CHEBI:57692"/>
    </ligand>
</feature>
<feature type="binding site" evidence="19">
    <location>
        <position position="1107"/>
    </location>
    <ligand>
        <name>Mo-molybdopterin</name>
        <dbReference type="ChEBI" id="CHEBI:71302"/>
    </ligand>
    <ligandPart>
        <name>Mo</name>
        <dbReference type="ChEBI" id="CHEBI:28685"/>
    </ligandPart>
</feature>
<dbReference type="FunFam" id="3.10.20.30:FF:000015">
    <property type="entry name" value="Aldehyde oxidase 1"/>
    <property type="match status" value="1"/>
</dbReference>
<keyword evidence="13 19" id="KW-0408">Iron</keyword>
<evidence type="ECO:0000256" key="4">
    <source>
        <dbReference type="ARBA" id="ARBA00011738"/>
    </source>
</evidence>
<dbReference type="PROSITE" id="PS00197">
    <property type="entry name" value="2FE2S_FER_1"/>
    <property type="match status" value="1"/>
</dbReference>
<dbReference type="CDD" id="cd00207">
    <property type="entry name" value="fer2"/>
    <property type="match status" value="1"/>
</dbReference>
<dbReference type="Gene3D" id="3.30.365.10">
    <property type="entry name" value="Aldehyde oxidase/xanthine dehydrogenase, molybdopterin binding domain"/>
    <property type="match status" value="5"/>
</dbReference>
<dbReference type="InterPro" id="IPR036318">
    <property type="entry name" value="FAD-bd_PCMH-like_sf"/>
</dbReference>
<keyword evidence="6" id="KW-0963">Cytoplasm</keyword>
<dbReference type="GO" id="GO:0051537">
    <property type="term" value="F:2 iron, 2 sulfur cluster binding"/>
    <property type="evidence" value="ECO:0007669"/>
    <property type="project" value="UniProtKB-KW"/>
</dbReference>
<dbReference type="InterPro" id="IPR016169">
    <property type="entry name" value="FAD-bd_PCMH_sub2"/>
</dbReference>
<dbReference type="InterPro" id="IPR001041">
    <property type="entry name" value="2Fe-2S_ferredoxin-type"/>
</dbReference>
<comment type="subunit">
    <text evidence="4">Homodimer.</text>
</comment>
<comment type="subcellular location">
    <subcellularLocation>
        <location evidence="2">Cytoplasm</location>
    </subcellularLocation>
</comment>
<dbReference type="PROSITE" id="PS51085">
    <property type="entry name" value="2FE2S_FER_2"/>
    <property type="match status" value="1"/>
</dbReference>
<evidence type="ECO:0000313" key="23">
    <source>
        <dbReference type="Proteomes" id="UP000233120"/>
    </source>
</evidence>
<dbReference type="InterPro" id="IPR046867">
    <property type="entry name" value="AldOxase/xan_DH_MoCoBD2"/>
</dbReference>
<dbReference type="FunFam" id="3.30.365.10:FF:000003">
    <property type="entry name" value="Aldehyde oxidase 1"/>
    <property type="match status" value="1"/>
</dbReference>
<dbReference type="InterPro" id="IPR000674">
    <property type="entry name" value="Ald_Oxase/Xan_DH_a/b"/>
</dbReference>
<keyword evidence="9 19" id="KW-0001">2Fe-2S</keyword>
<feature type="binding site" evidence="18">
    <location>
        <position position="942"/>
    </location>
    <ligand>
        <name>substrate</name>
    </ligand>
</feature>
<keyword evidence="7 19" id="KW-0500">Molybdenum</keyword>
<dbReference type="SUPFAM" id="SSF56003">
    <property type="entry name" value="Molybdenum cofactor-binding domain"/>
    <property type="match status" value="1"/>
</dbReference>
<dbReference type="PANTHER" id="PTHR45444">
    <property type="entry name" value="XANTHINE DEHYDROGENASE"/>
    <property type="match status" value="1"/>
</dbReference>
<dbReference type="GeneTree" id="ENSGT00950000183114"/>
<evidence type="ECO:0000256" key="11">
    <source>
        <dbReference type="ARBA" id="ARBA00022827"/>
    </source>
</evidence>
<dbReference type="SUPFAM" id="SSF54665">
    <property type="entry name" value="CO dehydrogenase molybdoprotein N-domain-like"/>
    <property type="match status" value="1"/>
</dbReference>
<feature type="binding site" evidence="19">
    <location>
        <position position="86"/>
    </location>
    <ligand>
        <name>[2Fe-2S] cluster</name>
        <dbReference type="ChEBI" id="CHEBI:190135"/>
        <label>1</label>
    </ligand>
</feature>
<dbReference type="InterPro" id="IPR036884">
    <property type="entry name" value="2Fe-2S-bd_dom_sf"/>
</dbReference>
<feature type="binding site" evidence="19">
    <location>
        <position position="61"/>
    </location>
    <ligand>
        <name>[2Fe-2S] cluster</name>
        <dbReference type="ChEBI" id="CHEBI:190135"/>
        <label>1</label>
    </ligand>
</feature>
<evidence type="ECO:0000256" key="2">
    <source>
        <dbReference type="ARBA" id="ARBA00004496"/>
    </source>
</evidence>
<dbReference type="Ensembl" id="ENSMNET00000070432.1">
    <property type="protein sequence ID" value="ENSMNEP00000045919.1"/>
    <property type="gene ID" value="ENSMNEG00000045434.1"/>
</dbReference>
<evidence type="ECO:0000256" key="10">
    <source>
        <dbReference type="ARBA" id="ARBA00022723"/>
    </source>
</evidence>
<dbReference type="InterPro" id="IPR037165">
    <property type="entry name" value="AldOxase/xan_DH_Mopterin-bd_sf"/>
</dbReference>
<dbReference type="Gene3D" id="1.10.150.120">
    <property type="entry name" value="[2Fe-2S]-binding domain"/>
    <property type="match status" value="1"/>
</dbReference>
<evidence type="ECO:0000256" key="14">
    <source>
        <dbReference type="ARBA" id="ARBA00023014"/>
    </source>
</evidence>
<reference evidence="22" key="2">
    <citation type="submission" date="2025-09" db="UniProtKB">
        <authorList>
            <consortium name="Ensembl"/>
        </authorList>
    </citation>
    <scope>IDENTIFICATION</scope>
</reference>
<evidence type="ECO:0000256" key="17">
    <source>
        <dbReference type="PIRSR" id="PIRSR000127-1"/>
    </source>
</evidence>
<evidence type="ECO:0000256" key="15">
    <source>
        <dbReference type="ARBA" id="ARBA00034078"/>
    </source>
</evidence>
<dbReference type="InterPro" id="IPR036856">
    <property type="entry name" value="Ald_Oxase/Xan_DH_a/b_sf"/>
</dbReference>
<dbReference type="InterPro" id="IPR012675">
    <property type="entry name" value="Beta-grasp_dom_sf"/>
</dbReference>
<dbReference type="SUPFAM" id="SSF55447">
    <property type="entry name" value="CO dehydrogenase flavoprotein C-terminal domain-like"/>
    <property type="match status" value="1"/>
</dbReference>
<dbReference type="FunFam" id="1.10.150.120:FF:000001">
    <property type="entry name" value="Aldehyde oxidase 1"/>
    <property type="match status" value="1"/>
</dbReference>
<dbReference type="GO" id="GO:0071949">
    <property type="term" value="F:FAD binding"/>
    <property type="evidence" value="ECO:0007669"/>
    <property type="project" value="InterPro"/>
</dbReference>
<feature type="binding site" evidence="19">
    <location>
        <position position="826"/>
    </location>
    <ligand>
        <name>Mo-molybdopterin</name>
        <dbReference type="ChEBI" id="CHEBI:71302"/>
    </ligand>
    <ligandPart>
        <name>Mo</name>
        <dbReference type="ChEBI" id="CHEBI:28685"/>
    </ligandPart>
</feature>
<dbReference type="SMART" id="SM01008">
    <property type="entry name" value="Ald_Xan_dh_C"/>
    <property type="match status" value="1"/>
</dbReference>
<dbReference type="Proteomes" id="UP000233120">
    <property type="component" value="Unassembled WGS sequence"/>
</dbReference>
<dbReference type="Gene3D" id="3.30.465.10">
    <property type="match status" value="1"/>
</dbReference>
<evidence type="ECO:0000256" key="1">
    <source>
        <dbReference type="ARBA" id="ARBA00001974"/>
    </source>
</evidence>
<dbReference type="GO" id="GO:0043546">
    <property type="term" value="F:molybdopterin cofactor binding"/>
    <property type="evidence" value="ECO:0007669"/>
    <property type="project" value="UniProtKB-ARBA"/>
</dbReference>
<feature type="binding site" evidence="19">
    <location>
        <position position="126"/>
    </location>
    <ligand>
        <name>[2Fe-2S] cluster</name>
        <dbReference type="ChEBI" id="CHEBI:190135"/>
        <label>2</label>
    </ligand>
</feature>
<proteinExistence type="inferred from homology"/>
<feature type="binding site" evidence="19">
    <location>
        <position position="129"/>
    </location>
    <ligand>
        <name>[2Fe-2S] cluster</name>
        <dbReference type="ChEBI" id="CHEBI:190135"/>
        <label>2</label>
    </ligand>
</feature>
<dbReference type="PROSITE" id="PS51387">
    <property type="entry name" value="FAD_PCMH"/>
    <property type="match status" value="1"/>
</dbReference>
<evidence type="ECO:0000256" key="13">
    <source>
        <dbReference type="ARBA" id="ARBA00023004"/>
    </source>
</evidence>
<feature type="domain" description="FAD-binding PCMH-type" evidence="21">
    <location>
        <begin position="248"/>
        <end position="433"/>
    </location>
</feature>
<dbReference type="SUPFAM" id="SSF54292">
    <property type="entry name" value="2Fe-2S ferredoxin-like"/>
    <property type="match status" value="1"/>
</dbReference>
<evidence type="ECO:0000256" key="16">
    <source>
        <dbReference type="ARBA" id="ARBA00047679"/>
    </source>
</evidence>
<feature type="active site" description="Proton acceptor" evidence="17">
    <location>
        <position position="1289"/>
    </location>
</feature>